<keyword evidence="1" id="KW-0812">Transmembrane</keyword>
<reference evidence="2" key="2">
    <citation type="journal article" date="2018" name="ISME J.">
        <title>A dynamic microbial community with high functional redundancy inhabits the cold, oxic subseafloor aquifer.</title>
        <authorList>
            <person name="Tully B.J."/>
            <person name="Wheat C.G."/>
            <person name="Glazer B.T."/>
            <person name="Huber J.A."/>
        </authorList>
    </citation>
    <scope>NUCLEOTIDE SEQUENCE</scope>
    <source>
        <strain evidence="2">NORP83</strain>
    </source>
</reference>
<dbReference type="Pfam" id="PF22258">
    <property type="entry name" value="DUF6949"/>
    <property type="match status" value="1"/>
</dbReference>
<evidence type="ECO:0000256" key="1">
    <source>
        <dbReference type="SAM" id="Phobius"/>
    </source>
</evidence>
<keyword evidence="1" id="KW-1133">Transmembrane helix</keyword>
<sequence>MSDFSLFGLIVVTGFICAGFLNSIYQLLTNKVMSFDISKQSGVVMLASIVTLIFTGPFILVRNSIRGFRIENRHAGWVAASTAISIFWSFISGLFLLNVYLTTMF</sequence>
<comment type="caution">
    <text evidence="2">The sequence shown here is derived from an EMBL/GenBank/DDBJ whole genome shotgun (WGS) entry which is preliminary data.</text>
</comment>
<dbReference type="InterPro" id="IPR053803">
    <property type="entry name" value="DUF6949"/>
</dbReference>
<feature type="transmembrane region" description="Helical" evidence="1">
    <location>
        <begin position="80"/>
        <end position="101"/>
    </location>
</feature>
<name>A0A2A4YUL7_9PROT</name>
<dbReference type="EMBL" id="NVUS01000023">
    <property type="protein sequence ID" value="PCI98199.1"/>
    <property type="molecule type" value="Genomic_DNA"/>
</dbReference>
<evidence type="ECO:0000313" key="2">
    <source>
        <dbReference type="EMBL" id="PCI98199.1"/>
    </source>
</evidence>
<proteinExistence type="predicted"/>
<protein>
    <submittedName>
        <fullName evidence="2">Uncharacterized protein</fullName>
    </submittedName>
</protein>
<keyword evidence="1" id="KW-0472">Membrane</keyword>
<feature type="transmembrane region" description="Helical" evidence="1">
    <location>
        <begin position="40"/>
        <end position="60"/>
    </location>
</feature>
<reference key="1">
    <citation type="submission" date="2017-08" db="EMBL/GenBank/DDBJ databases">
        <title>A dynamic microbial community with high functional redundancy inhabits the cold, oxic subseafloor aquifer.</title>
        <authorList>
            <person name="Tully B.J."/>
            <person name="Wheat C.G."/>
            <person name="Glazer B.T."/>
            <person name="Huber J.A."/>
        </authorList>
    </citation>
    <scope>NUCLEOTIDE SEQUENCE [LARGE SCALE GENOMIC DNA]</scope>
</reference>
<organism evidence="2">
    <name type="scientific">OCS116 cluster bacterium</name>
    <dbReference type="NCBI Taxonomy" id="2030921"/>
    <lineage>
        <taxon>Bacteria</taxon>
        <taxon>Pseudomonadati</taxon>
        <taxon>Pseudomonadota</taxon>
        <taxon>Alphaproteobacteria</taxon>
        <taxon>OCS116 cluster</taxon>
    </lineage>
</organism>
<accession>A0A2A4YUL7</accession>
<gene>
    <name evidence="2" type="ORF">COB13_14190</name>
</gene>
<dbReference type="AlphaFoldDB" id="A0A2A4YUL7"/>
<feature type="transmembrane region" description="Helical" evidence="1">
    <location>
        <begin position="6"/>
        <end position="28"/>
    </location>
</feature>